<organism evidence="2">
    <name type="scientific">marine sediment metagenome</name>
    <dbReference type="NCBI Taxonomy" id="412755"/>
    <lineage>
        <taxon>unclassified sequences</taxon>
        <taxon>metagenomes</taxon>
        <taxon>ecological metagenomes</taxon>
    </lineage>
</organism>
<keyword evidence="1" id="KW-1133">Transmembrane helix</keyword>
<comment type="caution">
    <text evidence="2">The sequence shown here is derived from an EMBL/GenBank/DDBJ whole genome shotgun (WGS) entry which is preliminary data.</text>
</comment>
<reference evidence="2" key="1">
    <citation type="journal article" date="2015" name="Nature">
        <title>Complex archaea that bridge the gap between prokaryotes and eukaryotes.</title>
        <authorList>
            <person name="Spang A."/>
            <person name="Saw J.H."/>
            <person name="Jorgensen S.L."/>
            <person name="Zaremba-Niedzwiedzka K."/>
            <person name="Martijn J."/>
            <person name="Lind A.E."/>
            <person name="van Eijk R."/>
            <person name="Schleper C."/>
            <person name="Guy L."/>
            <person name="Ettema T.J."/>
        </authorList>
    </citation>
    <scope>NUCLEOTIDE SEQUENCE</scope>
</reference>
<proteinExistence type="predicted"/>
<keyword evidence="1" id="KW-0812">Transmembrane</keyword>
<evidence type="ECO:0000256" key="1">
    <source>
        <dbReference type="SAM" id="Phobius"/>
    </source>
</evidence>
<evidence type="ECO:0000313" key="2">
    <source>
        <dbReference type="EMBL" id="KKN28256.1"/>
    </source>
</evidence>
<sequence length="83" mass="9043">MAKDEENSIHSHCEVFFVAELREIKDALKSLDESIRGNGKEGIIARLTKTETIQKILLWVVAVQATAVIGLVFKLVGGAIAAH</sequence>
<evidence type="ECO:0008006" key="3">
    <source>
        <dbReference type="Google" id="ProtNLM"/>
    </source>
</evidence>
<accession>A0A0F9RTF0</accession>
<name>A0A0F9RTF0_9ZZZZ</name>
<protein>
    <recommendedName>
        <fullName evidence="3">Transmembrane protein</fullName>
    </recommendedName>
</protein>
<gene>
    <name evidence="2" type="ORF">LCGC14_0856110</name>
</gene>
<dbReference type="AlphaFoldDB" id="A0A0F9RTF0"/>
<feature type="transmembrane region" description="Helical" evidence="1">
    <location>
        <begin position="56"/>
        <end position="82"/>
    </location>
</feature>
<keyword evidence="1" id="KW-0472">Membrane</keyword>
<dbReference type="EMBL" id="LAZR01002577">
    <property type="protein sequence ID" value="KKN28256.1"/>
    <property type="molecule type" value="Genomic_DNA"/>
</dbReference>